<evidence type="ECO:0000256" key="1">
    <source>
        <dbReference type="ARBA" id="ARBA00022801"/>
    </source>
</evidence>
<evidence type="ECO:0000313" key="3">
    <source>
        <dbReference type="EMBL" id="MFC7127006.1"/>
    </source>
</evidence>
<organism evidence="3 4">
    <name type="scientific">Halovenus rubra</name>
    <dbReference type="NCBI Taxonomy" id="869890"/>
    <lineage>
        <taxon>Archaea</taxon>
        <taxon>Methanobacteriati</taxon>
        <taxon>Methanobacteriota</taxon>
        <taxon>Stenosarchaea group</taxon>
        <taxon>Halobacteria</taxon>
        <taxon>Halobacteriales</taxon>
        <taxon>Haloarculaceae</taxon>
        <taxon>Halovenus</taxon>
    </lineage>
</organism>
<dbReference type="AlphaFoldDB" id="A0ABD5X796"/>
<dbReference type="NCBIfam" id="NF005557">
    <property type="entry name" value="PRK07228.1"/>
    <property type="match status" value="1"/>
</dbReference>
<dbReference type="InterPro" id="IPR011059">
    <property type="entry name" value="Metal-dep_hydrolase_composite"/>
</dbReference>
<keyword evidence="1" id="KW-0378">Hydrolase</keyword>
<sequence>MLLSGTVIADSETVLDDGAVVTADNEIIFLGARTEALDRYPGHEHREFDILAPGMVGAHIHSVQSLGRGLADDEELLDWLFDHVLPMEASMDAEAMEVAALLGYLECIESGVTTVVDHLSVNHAETAFEAAGTVGIRGRLGKVLMDKESPEGLLEKTVAGLQESERLIEQYHGAFEDRIRYAVTPRFAVTCSEECLRGARELADEYKGVRLHTHASENRGECATVREETGRENIEWLHEVGLTGPDVLLAHCVWTTEHERDLLAETDTNVVHCPSANMKLASGVAPIEAYRERGITVGLGNDGPPCNNTLDPFTEMRQASLLAKVDTLDSTALPASAIFEMATRNGAQMAGFETVGMLHEGWKADIIGISTATSRATPIYDPLSHLVFSAHGDDVEFTMIDGHIRYDGSHTTVDADTIRNRAQALAQQY</sequence>
<dbReference type="GO" id="GO:0016787">
    <property type="term" value="F:hydrolase activity"/>
    <property type="evidence" value="ECO:0007669"/>
    <property type="project" value="UniProtKB-KW"/>
</dbReference>
<dbReference type="Gene3D" id="2.30.40.10">
    <property type="entry name" value="Urease, subunit C, domain 1"/>
    <property type="match status" value="1"/>
</dbReference>
<accession>A0ABD5X796</accession>
<dbReference type="Pfam" id="PF01979">
    <property type="entry name" value="Amidohydro_1"/>
    <property type="match status" value="1"/>
</dbReference>
<protein>
    <submittedName>
        <fullName evidence="3">5'-deoxyadenosine deaminase</fullName>
    </submittedName>
</protein>
<comment type="caution">
    <text evidence="3">The sequence shown here is derived from an EMBL/GenBank/DDBJ whole genome shotgun (WGS) entry which is preliminary data.</text>
</comment>
<evidence type="ECO:0000259" key="2">
    <source>
        <dbReference type="Pfam" id="PF01979"/>
    </source>
</evidence>
<name>A0ABD5X796_9EURY</name>
<dbReference type="EMBL" id="JBHSZQ010000047">
    <property type="protein sequence ID" value="MFC7127006.1"/>
    <property type="molecule type" value="Genomic_DNA"/>
</dbReference>
<dbReference type="InterPro" id="IPR032466">
    <property type="entry name" value="Metal_Hydrolase"/>
</dbReference>
<dbReference type="PANTHER" id="PTHR43794:SF11">
    <property type="entry name" value="AMIDOHYDROLASE-RELATED DOMAIN-CONTAINING PROTEIN"/>
    <property type="match status" value="1"/>
</dbReference>
<reference evidence="3 4" key="1">
    <citation type="journal article" date="2014" name="Int. J. Syst. Evol. Microbiol.">
        <title>Complete genome sequence of Corynebacterium casei LMG S-19264T (=DSM 44701T), isolated from a smear-ripened cheese.</title>
        <authorList>
            <consortium name="US DOE Joint Genome Institute (JGI-PGF)"/>
            <person name="Walter F."/>
            <person name="Albersmeier A."/>
            <person name="Kalinowski J."/>
            <person name="Ruckert C."/>
        </authorList>
    </citation>
    <scope>NUCLEOTIDE SEQUENCE [LARGE SCALE GENOMIC DNA]</scope>
    <source>
        <strain evidence="3 4">CGMCC 4.7215</strain>
    </source>
</reference>
<evidence type="ECO:0000313" key="4">
    <source>
        <dbReference type="Proteomes" id="UP001596414"/>
    </source>
</evidence>
<dbReference type="CDD" id="cd01298">
    <property type="entry name" value="ATZ_TRZ_like"/>
    <property type="match status" value="1"/>
</dbReference>
<dbReference type="PANTHER" id="PTHR43794">
    <property type="entry name" value="AMINOHYDROLASE SSNA-RELATED"/>
    <property type="match status" value="1"/>
</dbReference>
<dbReference type="InterPro" id="IPR006680">
    <property type="entry name" value="Amidohydro-rel"/>
</dbReference>
<dbReference type="Gene3D" id="3.20.20.140">
    <property type="entry name" value="Metal-dependent hydrolases"/>
    <property type="match status" value="1"/>
</dbReference>
<proteinExistence type="predicted"/>
<feature type="domain" description="Amidohydrolase-related" evidence="2">
    <location>
        <begin position="50"/>
        <end position="404"/>
    </location>
</feature>
<dbReference type="SUPFAM" id="SSF51338">
    <property type="entry name" value="Composite domain of metallo-dependent hydrolases"/>
    <property type="match status" value="2"/>
</dbReference>
<dbReference type="RefSeq" id="WP_267637146.1">
    <property type="nucleotide sequence ID" value="NZ_JAODIY010000009.1"/>
</dbReference>
<dbReference type="InterPro" id="IPR050287">
    <property type="entry name" value="MTA/SAH_deaminase"/>
</dbReference>
<gene>
    <name evidence="3" type="ORF">ACFQJ7_13405</name>
</gene>
<dbReference type="SUPFAM" id="SSF51556">
    <property type="entry name" value="Metallo-dependent hydrolases"/>
    <property type="match status" value="1"/>
</dbReference>
<dbReference type="Proteomes" id="UP001596414">
    <property type="component" value="Unassembled WGS sequence"/>
</dbReference>